<reference evidence="1" key="1">
    <citation type="submission" date="2021-01" db="EMBL/GenBank/DDBJ databases">
        <authorList>
            <person name="Corre E."/>
            <person name="Pelletier E."/>
            <person name="Niang G."/>
            <person name="Scheremetjew M."/>
            <person name="Finn R."/>
            <person name="Kale V."/>
            <person name="Holt S."/>
            <person name="Cochrane G."/>
            <person name="Meng A."/>
            <person name="Brown T."/>
            <person name="Cohen L."/>
        </authorList>
    </citation>
    <scope>NUCLEOTIDE SEQUENCE</scope>
    <source>
        <strain evidence="1">SPMC142</strain>
    </source>
</reference>
<sequence length="244" mass="27897">MELIGELKKTPRKTLEKNCFIKVFKYTGEFGRMRSKEIKKTLQEKRCEVFEKDPKAYLEQLKKSISEEEKAFESSSQIMFDKLCISPECFERTQQELMNDPMASIELFNMGMSMEQPTVDVPEALSPEWTIELVKASNDYAFELFKKEYMNVLTQDPMLVPVLVSAAAHDWVRVKHEHSEDVFKAALFKHKIYEDADVAQHMQMKQMELMSLAAQANPMMMAQMMQGGMGGMGGMPSMGPSGGF</sequence>
<accession>A0A7S3WB30</accession>
<protein>
    <submittedName>
        <fullName evidence="1">Uncharacterized protein</fullName>
    </submittedName>
</protein>
<dbReference type="EMBL" id="HBIQ01035426">
    <property type="protein sequence ID" value="CAE0547322.1"/>
    <property type="molecule type" value="Transcribed_RNA"/>
</dbReference>
<gene>
    <name evidence="1" type="ORF">SACU0126_LOCUS11480</name>
</gene>
<proteinExistence type="predicted"/>
<evidence type="ECO:0000313" key="1">
    <source>
        <dbReference type="EMBL" id="CAE0547322.1"/>
    </source>
</evidence>
<name>A0A7S3WB30_9SPIT</name>
<organism evidence="1">
    <name type="scientific">Strombidinopsis acuminata</name>
    <dbReference type="NCBI Taxonomy" id="141414"/>
    <lineage>
        <taxon>Eukaryota</taxon>
        <taxon>Sar</taxon>
        <taxon>Alveolata</taxon>
        <taxon>Ciliophora</taxon>
        <taxon>Intramacronucleata</taxon>
        <taxon>Spirotrichea</taxon>
        <taxon>Choreotrichia</taxon>
        <taxon>Choreotrichida</taxon>
        <taxon>Strombidinopsidae</taxon>
        <taxon>Strombidinopsis</taxon>
    </lineage>
</organism>
<dbReference type="AlphaFoldDB" id="A0A7S3WB30"/>